<dbReference type="EMBL" id="JANPWB010000006">
    <property type="protein sequence ID" value="KAJ1182001.1"/>
    <property type="molecule type" value="Genomic_DNA"/>
</dbReference>
<proteinExistence type="predicted"/>
<keyword evidence="1" id="KW-0472">Membrane</keyword>
<dbReference type="AlphaFoldDB" id="A0AAV7U0G9"/>
<keyword evidence="1" id="KW-1133">Transmembrane helix</keyword>
<keyword evidence="3" id="KW-1185">Reference proteome</keyword>
<dbReference type="Proteomes" id="UP001066276">
    <property type="component" value="Chromosome 3_2"/>
</dbReference>
<protein>
    <recommendedName>
        <fullName evidence="4">Mucin-15</fullName>
    </recommendedName>
</protein>
<evidence type="ECO:0000313" key="2">
    <source>
        <dbReference type="EMBL" id="KAJ1182001.1"/>
    </source>
</evidence>
<dbReference type="PANTHER" id="PTHR45427:SF1">
    <property type="entry name" value="MUCIN-15"/>
    <property type="match status" value="1"/>
</dbReference>
<sequence>MDQESVTTVESTDGSLITENTTILVNSQTSSKPTAQTTTNSSIPLNTAGALKDAHTNGGVVFGAIIGSILGIVLVLLVVYFICGVRKPDAFTHRRLYEDIKNEPVLRLDDSVEPYDLRYGASSYHNPTVVDETEYRPTGNKLDFIPMDNLPSNHPSA</sequence>
<reference evidence="2" key="1">
    <citation type="journal article" date="2022" name="bioRxiv">
        <title>Sequencing and chromosome-scale assembly of the giantPleurodeles waltlgenome.</title>
        <authorList>
            <person name="Brown T."/>
            <person name="Elewa A."/>
            <person name="Iarovenko S."/>
            <person name="Subramanian E."/>
            <person name="Araus A.J."/>
            <person name="Petzold A."/>
            <person name="Susuki M."/>
            <person name="Suzuki K.-i.T."/>
            <person name="Hayashi T."/>
            <person name="Toyoda A."/>
            <person name="Oliveira C."/>
            <person name="Osipova E."/>
            <person name="Leigh N.D."/>
            <person name="Simon A."/>
            <person name="Yun M.H."/>
        </authorList>
    </citation>
    <scope>NUCLEOTIDE SEQUENCE</scope>
    <source>
        <strain evidence="2">20211129_DDA</strain>
        <tissue evidence="2">Liver</tissue>
    </source>
</reference>
<feature type="transmembrane region" description="Helical" evidence="1">
    <location>
        <begin position="60"/>
        <end position="85"/>
    </location>
</feature>
<organism evidence="2 3">
    <name type="scientific">Pleurodeles waltl</name>
    <name type="common">Iberian ribbed newt</name>
    <dbReference type="NCBI Taxonomy" id="8319"/>
    <lineage>
        <taxon>Eukaryota</taxon>
        <taxon>Metazoa</taxon>
        <taxon>Chordata</taxon>
        <taxon>Craniata</taxon>
        <taxon>Vertebrata</taxon>
        <taxon>Euteleostomi</taxon>
        <taxon>Amphibia</taxon>
        <taxon>Batrachia</taxon>
        <taxon>Caudata</taxon>
        <taxon>Salamandroidea</taxon>
        <taxon>Salamandridae</taxon>
        <taxon>Pleurodelinae</taxon>
        <taxon>Pleurodeles</taxon>
    </lineage>
</organism>
<keyword evidence="1" id="KW-0812">Transmembrane</keyword>
<evidence type="ECO:0008006" key="4">
    <source>
        <dbReference type="Google" id="ProtNLM"/>
    </source>
</evidence>
<dbReference type="PANTHER" id="PTHR45427">
    <property type="entry name" value="MUCIN-15"/>
    <property type="match status" value="1"/>
</dbReference>
<accession>A0AAV7U0G9</accession>
<dbReference type="Pfam" id="PF15672">
    <property type="entry name" value="Mucin15"/>
    <property type="match status" value="1"/>
</dbReference>
<dbReference type="InterPro" id="IPR031371">
    <property type="entry name" value="Mucin-15"/>
</dbReference>
<comment type="caution">
    <text evidence="2">The sequence shown here is derived from an EMBL/GenBank/DDBJ whole genome shotgun (WGS) entry which is preliminary data.</text>
</comment>
<evidence type="ECO:0000313" key="3">
    <source>
        <dbReference type="Proteomes" id="UP001066276"/>
    </source>
</evidence>
<name>A0AAV7U0G9_PLEWA</name>
<evidence type="ECO:0000256" key="1">
    <source>
        <dbReference type="SAM" id="Phobius"/>
    </source>
</evidence>
<gene>
    <name evidence="2" type="ORF">NDU88_007199</name>
</gene>